<feature type="region of interest" description="Disordered" evidence="1">
    <location>
        <begin position="1"/>
        <end position="22"/>
    </location>
</feature>
<sequence>MGAWQRRVRGGEKTRPVRAGRHRHNARSVMAFLGLECGGSHRTRRHIVLQPQVLPGRRDHEDGAREGEELVCPAGVRVPVTAAADLQRLPVRRRTEDIILDLCNKP</sequence>
<evidence type="ECO:0000256" key="1">
    <source>
        <dbReference type="SAM" id="MobiDB-lite"/>
    </source>
</evidence>
<name>A0A0A8ZWC0_ARUDO</name>
<accession>A0A0A8ZWC0</accession>
<organism evidence="2">
    <name type="scientific">Arundo donax</name>
    <name type="common">Giant reed</name>
    <name type="synonym">Donax arundinaceus</name>
    <dbReference type="NCBI Taxonomy" id="35708"/>
    <lineage>
        <taxon>Eukaryota</taxon>
        <taxon>Viridiplantae</taxon>
        <taxon>Streptophyta</taxon>
        <taxon>Embryophyta</taxon>
        <taxon>Tracheophyta</taxon>
        <taxon>Spermatophyta</taxon>
        <taxon>Magnoliopsida</taxon>
        <taxon>Liliopsida</taxon>
        <taxon>Poales</taxon>
        <taxon>Poaceae</taxon>
        <taxon>PACMAD clade</taxon>
        <taxon>Arundinoideae</taxon>
        <taxon>Arundineae</taxon>
        <taxon>Arundo</taxon>
    </lineage>
</organism>
<protein>
    <submittedName>
        <fullName evidence="2">Uncharacterized protein</fullName>
    </submittedName>
</protein>
<reference evidence="2" key="2">
    <citation type="journal article" date="2015" name="Data Brief">
        <title>Shoot transcriptome of the giant reed, Arundo donax.</title>
        <authorList>
            <person name="Barrero R.A."/>
            <person name="Guerrero F.D."/>
            <person name="Moolhuijzen P."/>
            <person name="Goolsby J.A."/>
            <person name="Tidwell J."/>
            <person name="Bellgard S.E."/>
            <person name="Bellgard M.I."/>
        </authorList>
    </citation>
    <scope>NUCLEOTIDE SEQUENCE</scope>
    <source>
        <tissue evidence="2">Shoot tissue taken approximately 20 cm above the soil surface</tissue>
    </source>
</reference>
<dbReference type="AlphaFoldDB" id="A0A0A8ZWC0"/>
<evidence type="ECO:0000313" key="2">
    <source>
        <dbReference type="EMBL" id="JAD43674.1"/>
    </source>
</evidence>
<reference evidence="2" key="1">
    <citation type="submission" date="2014-09" db="EMBL/GenBank/DDBJ databases">
        <authorList>
            <person name="Magalhaes I.L.F."/>
            <person name="Oliveira U."/>
            <person name="Santos F.R."/>
            <person name="Vidigal T.H.D.A."/>
            <person name="Brescovit A.D."/>
            <person name="Santos A.J."/>
        </authorList>
    </citation>
    <scope>NUCLEOTIDE SEQUENCE</scope>
    <source>
        <tissue evidence="2">Shoot tissue taken approximately 20 cm above the soil surface</tissue>
    </source>
</reference>
<proteinExistence type="predicted"/>
<dbReference type="EMBL" id="GBRH01254221">
    <property type="protein sequence ID" value="JAD43674.1"/>
    <property type="molecule type" value="Transcribed_RNA"/>
</dbReference>